<organism evidence="7">
    <name type="scientific">Gongylonema pulchrum</name>
    <dbReference type="NCBI Taxonomy" id="637853"/>
    <lineage>
        <taxon>Eukaryota</taxon>
        <taxon>Metazoa</taxon>
        <taxon>Ecdysozoa</taxon>
        <taxon>Nematoda</taxon>
        <taxon>Chromadorea</taxon>
        <taxon>Rhabditida</taxon>
        <taxon>Spirurina</taxon>
        <taxon>Spiruromorpha</taxon>
        <taxon>Spiruroidea</taxon>
        <taxon>Gongylonematidae</taxon>
        <taxon>Gongylonema</taxon>
    </lineage>
</organism>
<feature type="domain" description="Laminin N-terminal" evidence="4">
    <location>
        <begin position="18"/>
        <end position="96"/>
    </location>
</feature>
<dbReference type="OrthoDB" id="10011303at2759"/>
<dbReference type="Gene3D" id="2.60.120.260">
    <property type="entry name" value="Galactose-binding domain-like"/>
    <property type="match status" value="1"/>
</dbReference>
<dbReference type="PROSITE" id="PS51117">
    <property type="entry name" value="LAMININ_NTER"/>
    <property type="match status" value="1"/>
</dbReference>
<accession>A0A183DPL6</accession>
<proteinExistence type="predicted"/>
<keyword evidence="2" id="KW-0424">Laminin EGF-like domain</keyword>
<dbReference type="Proteomes" id="UP000271098">
    <property type="component" value="Unassembled WGS sequence"/>
</dbReference>
<evidence type="ECO:0000313" key="6">
    <source>
        <dbReference type="Proteomes" id="UP000271098"/>
    </source>
</evidence>
<dbReference type="InterPro" id="IPR008211">
    <property type="entry name" value="Laminin_N"/>
</dbReference>
<feature type="chain" id="PRO_5043138822" evidence="3">
    <location>
        <begin position="20"/>
        <end position="96"/>
    </location>
</feature>
<evidence type="ECO:0000256" key="3">
    <source>
        <dbReference type="SAM" id="SignalP"/>
    </source>
</evidence>
<name>A0A183DPL6_9BILA</name>
<dbReference type="EMBL" id="UYRT01078083">
    <property type="protein sequence ID" value="VDN17741.1"/>
    <property type="molecule type" value="Genomic_DNA"/>
</dbReference>
<dbReference type="AlphaFoldDB" id="A0A183DPL6"/>
<evidence type="ECO:0000256" key="2">
    <source>
        <dbReference type="ARBA" id="ARBA00023292"/>
    </source>
</evidence>
<evidence type="ECO:0000259" key="4">
    <source>
        <dbReference type="PROSITE" id="PS51117"/>
    </source>
</evidence>
<keyword evidence="3" id="KW-0732">Signal</keyword>
<evidence type="ECO:0000256" key="1">
    <source>
        <dbReference type="ARBA" id="ARBA00023157"/>
    </source>
</evidence>
<dbReference type="WBParaSite" id="GPUH_0001067001-mRNA-1">
    <property type="protein sequence ID" value="GPUH_0001067001-mRNA-1"/>
    <property type="gene ID" value="GPUH_0001067001"/>
</dbReference>
<protein>
    <submittedName>
        <fullName evidence="7">Laminin N-terminal domain-containing protein</fullName>
    </submittedName>
</protein>
<gene>
    <name evidence="5" type="ORF">GPUH_LOCUS10657</name>
</gene>
<evidence type="ECO:0000313" key="5">
    <source>
        <dbReference type="EMBL" id="VDN17741.1"/>
    </source>
</evidence>
<feature type="signal peptide" evidence="3">
    <location>
        <begin position="1"/>
        <end position="19"/>
    </location>
</feature>
<reference evidence="5 6" key="2">
    <citation type="submission" date="2018-11" db="EMBL/GenBank/DDBJ databases">
        <authorList>
            <consortium name="Pathogen Informatics"/>
        </authorList>
    </citation>
    <scope>NUCLEOTIDE SEQUENCE [LARGE SCALE GENOMIC DNA]</scope>
</reference>
<evidence type="ECO:0000313" key="7">
    <source>
        <dbReference type="WBParaSite" id="GPUH_0001067001-mRNA-1"/>
    </source>
</evidence>
<keyword evidence="6" id="KW-1185">Reference proteome</keyword>
<keyword evidence="1" id="KW-1015">Disulfide bond</keyword>
<reference evidence="7" key="1">
    <citation type="submission" date="2016-06" db="UniProtKB">
        <authorList>
            <consortium name="WormBaseParasite"/>
        </authorList>
    </citation>
    <scope>IDENTIFICATION</scope>
</reference>
<sequence length="96" mass="10382">MLATALLLSVAAKCGVTWGQVLVPPYTNLALGRKIEASSTCGELNGQPIKEIFCQIAGSSQYTPLNQYSYSTGEDGFTVFAELKMEKQSFVQVKLT</sequence>